<dbReference type="SUPFAM" id="SSF47473">
    <property type="entry name" value="EF-hand"/>
    <property type="match status" value="1"/>
</dbReference>
<dbReference type="CDD" id="cd19526">
    <property type="entry name" value="RecA-like_PEX1_r2"/>
    <property type="match status" value="1"/>
</dbReference>
<dbReference type="GO" id="GO:0005509">
    <property type="term" value="F:calcium ion binding"/>
    <property type="evidence" value="ECO:0007669"/>
    <property type="project" value="InterPro"/>
</dbReference>
<dbReference type="InterPro" id="IPR041569">
    <property type="entry name" value="AAA_lid_3"/>
</dbReference>
<dbReference type="InterPro" id="IPR018247">
    <property type="entry name" value="EF_Hand_1_Ca_BS"/>
</dbReference>
<feature type="domain" description="EF-hand" evidence="15">
    <location>
        <begin position="43"/>
        <end position="78"/>
    </location>
</feature>
<dbReference type="InterPro" id="IPR003960">
    <property type="entry name" value="ATPase_AAA_CS"/>
</dbReference>
<dbReference type="InterPro" id="IPR003593">
    <property type="entry name" value="AAA+_ATPase"/>
</dbReference>
<dbReference type="FunFam" id="1.10.8.60:FF:000067">
    <property type="entry name" value="Peroxisomal biogenesis factor 1"/>
    <property type="match status" value="1"/>
</dbReference>
<evidence type="ECO:0000256" key="5">
    <source>
        <dbReference type="ARBA" id="ARBA00022723"/>
    </source>
</evidence>
<dbReference type="InterPro" id="IPR029067">
    <property type="entry name" value="CDC48_domain_2-like_sf"/>
</dbReference>
<evidence type="ECO:0000313" key="17">
    <source>
        <dbReference type="Proteomes" id="UP001166674"/>
    </source>
</evidence>
<evidence type="ECO:0000259" key="15">
    <source>
        <dbReference type="PROSITE" id="PS50222"/>
    </source>
</evidence>
<dbReference type="InterPro" id="IPR011992">
    <property type="entry name" value="EF-hand-dom_pair"/>
</dbReference>
<keyword evidence="9" id="KW-0067">ATP-binding</keyword>
<dbReference type="InterPro" id="IPR003959">
    <property type="entry name" value="ATPase_AAA_core"/>
</dbReference>
<dbReference type="Gene3D" id="1.10.8.60">
    <property type="match status" value="2"/>
</dbReference>
<dbReference type="PANTHER" id="PTHR23077">
    <property type="entry name" value="AAA-FAMILY ATPASE"/>
    <property type="match status" value="1"/>
</dbReference>
<evidence type="ECO:0000256" key="12">
    <source>
        <dbReference type="ARBA" id="ARBA00032509"/>
    </source>
</evidence>
<keyword evidence="10" id="KW-0653">Protein transport</keyword>
<dbReference type="GO" id="GO:0016887">
    <property type="term" value="F:ATP hydrolysis activity"/>
    <property type="evidence" value="ECO:0007669"/>
    <property type="project" value="InterPro"/>
</dbReference>
<keyword evidence="6" id="KW-0547">Nucleotide-binding</keyword>
<keyword evidence="17" id="KW-1185">Reference proteome</keyword>
<dbReference type="PANTHER" id="PTHR23077:SF12">
    <property type="entry name" value="PEROXISOMAL ATPASE PEX1"/>
    <property type="match status" value="1"/>
</dbReference>
<evidence type="ECO:0000256" key="9">
    <source>
        <dbReference type="ARBA" id="ARBA00022840"/>
    </source>
</evidence>
<dbReference type="PROSITE" id="PS00674">
    <property type="entry name" value="AAA"/>
    <property type="match status" value="1"/>
</dbReference>
<evidence type="ECO:0000256" key="14">
    <source>
        <dbReference type="ARBA" id="ARBA00048778"/>
    </source>
</evidence>
<dbReference type="Pfam" id="PF13202">
    <property type="entry name" value="EF-hand_5"/>
    <property type="match status" value="1"/>
</dbReference>
<feature type="domain" description="EF-hand" evidence="15">
    <location>
        <begin position="123"/>
        <end position="158"/>
    </location>
</feature>
<evidence type="ECO:0000256" key="1">
    <source>
        <dbReference type="ARBA" id="ARBA00004370"/>
    </source>
</evidence>
<proteinExistence type="inferred from homology"/>
<evidence type="ECO:0000256" key="4">
    <source>
        <dbReference type="ARBA" id="ARBA00022593"/>
    </source>
</evidence>
<accession>A0AA41SSE6</accession>
<dbReference type="InterPro" id="IPR015342">
    <property type="entry name" value="PEX1-N_C-lobe"/>
</dbReference>
<dbReference type="Pfam" id="PF17862">
    <property type="entry name" value="AAA_lid_3"/>
    <property type="match status" value="1"/>
</dbReference>
<dbReference type="FunFam" id="3.40.50.300:FF:000966">
    <property type="entry name" value="Peroxisomal biogenesis factor 1"/>
    <property type="match status" value="1"/>
</dbReference>
<gene>
    <name evidence="16" type="ORF">SUZIE_112355</name>
</gene>
<dbReference type="GO" id="GO:0005524">
    <property type="term" value="F:ATP binding"/>
    <property type="evidence" value="ECO:0007669"/>
    <property type="project" value="UniProtKB-KW"/>
</dbReference>
<comment type="similarity">
    <text evidence="2">Belongs to the AAA ATPase family.</text>
</comment>
<dbReference type="PRINTS" id="PR00450">
    <property type="entry name" value="RECOVERIN"/>
</dbReference>
<evidence type="ECO:0000256" key="7">
    <source>
        <dbReference type="ARBA" id="ARBA00022801"/>
    </source>
</evidence>
<dbReference type="SUPFAM" id="SSF52540">
    <property type="entry name" value="P-loop containing nucleoside triphosphate hydrolases"/>
    <property type="match status" value="2"/>
</dbReference>
<dbReference type="Pfam" id="PF09262">
    <property type="entry name" value="PEX-1N"/>
    <property type="match status" value="1"/>
</dbReference>
<organism evidence="16 17">
    <name type="scientific">Sciurus carolinensis</name>
    <name type="common">Eastern gray squirrel</name>
    <dbReference type="NCBI Taxonomy" id="30640"/>
    <lineage>
        <taxon>Eukaryota</taxon>
        <taxon>Metazoa</taxon>
        <taxon>Chordata</taxon>
        <taxon>Craniata</taxon>
        <taxon>Vertebrata</taxon>
        <taxon>Euteleostomi</taxon>
        <taxon>Mammalia</taxon>
        <taxon>Eutheria</taxon>
        <taxon>Euarchontoglires</taxon>
        <taxon>Glires</taxon>
        <taxon>Rodentia</taxon>
        <taxon>Sciuromorpha</taxon>
        <taxon>Sciuridae</taxon>
        <taxon>Sciurinae</taxon>
        <taxon>Sciurini</taxon>
        <taxon>Sciurus</taxon>
    </lineage>
</organism>
<comment type="catalytic activity">
    <reaction evidence="14">
        <text>ATP + H2O = ADP + phosphate + H(+)</text>
        <dbReference type="Rhea" id="RHEA:13065"/>
        <dbReference type="ChEBI" id="CHEBI:15377"/>
        <dbReference type="ChEBI" id="CHEBI:15378"/>
        <dbReference type="ChEBI" id="CHEBI:30616"/>
        <dbReference type="ChEBI" id="CHEBI:43474"/>
        <dbReference type="ChEBI" id="CHEBI:456216"/>
    </reaction>
    <physiologicalReaction direction="left-to-right" evidence="14">
        <dbReference type="Rhea" id="RHEA:13066"/>
    </physiologicalReaction>
</comment>
<dbReference type="FunFam" id="3.10.330.10:FF:000004">
    <property type="entry name" value="Peroxisome biogenesis factor 1"/>
    <property type="match status" value="1"/>
</dbReference>
<dbReference type="GO" id="GO:0016558">
    <property type="term" value="P:protein import into peroxisome matrix"/>
    <property type="evidence" value="ECO:0007669"/>
    <property type="project" value="TreeGrafter"/>
</dbReference>
<dbReference type="GO" id="GO:0005778">
    <property type="term" value="C:peroxisomal membrane"/>
    <property type="evidence" value="ECO:0007669"/>
    <property type="project" value="TreeGrafter"/>
</dbReference>
<sequence length="1267" mass="142402">RSEVECLIRLFHSLVGRTGWKSGNTGLDRNKFRGILHNIFGMTDDILMNRVFSAFDKDNDNYINAKEWVKGLSVFLRGTFEEKLKFCFEVYYLNGDGYISREEIFDMLKNSLYQSSEEENDEGVKELVDITIKKMDYDNDGKISFADFEKAVREDRLLLEVFGPCLPETQVFLKPCSHVVSCQQVEVEPLSADDWEILELHAASLEQHLLDQIRIVFPKAIFPVWVDQQTYIFIQIVALMPPAIYGRLETNTKLLIQPKTRQTKENTFSKSDDTCGKFHFYGGDQKRMTKESQTKQFQSNTLGVIGTNETDSEVPMDSSLIPSLWTMIGSIFSFGSEKKQETSWGATEINAFKNMQSEIVPLDNIFRVCKTQPPSIHSTSATSMFHKHCAVHVFPWDQEYFDMEPSFTVTYGKVVKLLSPKQQQSKTKQSVLSPEKEKQISELLDQKQIKTDHSQEADKACVLKVVWNGLEELKNTIKYTKNVEFLHLGKVWIPDDLRKRLNIEMHAVVRITPVEIIPKIPRSLKLQPRENLPKDISEEDIKTVFYSWLQQSATTLLPLIISEEEFIKLEMKDGLKEFSLSIIHSWGKEKEQEKEKNIFLLSTNLLQKTTIQGSGKSTLAKAICKEAFDMLDAHVELVDGKTLRGKRLETIQKTLEAAFSEAVWRQPSVILLDDLDLIAGLPAVPEHEHSPDAVQSQRLAHALNEMIKEFISMGSLVALIATSQFQHSLHPLLVSAQGIHIFQCVQHIQPPNQEQRCEILHNIIKNKLDCDINKFTDLDLQHIAKETEGFVARDCTVLVDRAIHSHLCHQPVSTREELVLTTTDFQKALKGFIPASLRNVNLHKPRDLGWDKIGGLHEVRQILMDTIQLPAKYPELFSNLPIRQRTGILLYGPPGTGKTLLAGVVARESGMNFISVKGPELLSKYIGASEQAVRDIFIRAQAAKPCILFFDEFESIAPRRGHDNTGVTDRVVNQLLTQLDGVEGLQGVYVLAATSRPDLIDPALLRPGRLDKCVYCPPPDQVSRLEILNVLSDSLLLADDVDLQHVASLTDFFTGADLKALLYNAQLEALHGRLLSSGLQDGSSSSDSDLSLSSMVFLNHSSGSDDSAGDGECGLDQSLVSLEMSEILPDESKFNVYRLYFGSSYESELGSGTSSDLSSQCLSAPSSITQDLPGLPGKDQLFSQPPVNRTASQEGYPELTQEQRDQLRADISIIKGRYRSQSGEDESLNQPGPIKTSLAISQSHLMTALGHTRPSISEDDWKNFAEL</sequence>
<dbReference type="Gene3D" id="3.10.330.10">
    <property type="match status" value="1"/>
</dbReference>
<dbReference type="PROSITE" id="PS00018">
    <property type="entry name" value="EF_HAND_1"/>
    <property type="match status" value="2"/>
</dbReference>
<feature type="non-terminal residue" evidence="16">
    <location>
        <position position="1"/>
    </location>
</feature>
<comment type="subcellular location">
    <subcellularLocation>
        <location evidence="1">Membrane</location>
    </subcellularLocation>
</comment>
<keyword evidence="7" id="KW-0378">Hydrolase</keyword>
<dbReference type="FunFam" id="1.10.8.60:FF:000089">
    <property type="entry name" value="Peroxisomal biogenesis factor 1"/>
    <property type="match status" value="1"/>
</dbReference>
<dbReference type="EMBL" id="JAATJV010164300">
    <property type="protein sequence ID" value="MBZ3871321.1"/>
    <property type="molecule type" value="Genomic_DNA"/>
</dbReference>
<evidence type="ECO:0000256" key="11">
    <source>
        <dbReference type="ARBA" id="ARBA00023136"/>
    </source>
</evidence>
<dbReference type="Gene3D" id="3.40.50.300">
    <property type="entry name" value="P-loop containing nucleotide triphosphate hydrolases"/>
    <property type="match status" value="2"/>
</dbReference>
<keyword evidence="5" id="KW-0479">Metal-binding</keyword>
<dbReference type="Pfam" id="PF13499">
    <property type="entry name" value="EF-hand_7"/>
    <property type="match status" value="1"/>
</dbReference>
<name>A0AA41SSE6_SCICA</name>
<dbReference type="CDD" id="cd00051">
    <property type="entry name" value="EFh"/>
    <property type="match status" value="2"/>
</dbReference>
<evidence type="ECO:0000256" key="8">
    <source>
        <dbReference type="ARBA" id="ARBA00022837"/>
    </source>
</evidence>
<dbReference type="InterPro" id="IPR050168">
    <property type="entry name" value="AAA_ATPase_domain"/>
</dbReference>
<keyword evidence="3" id="KW-0813">Transport</keyword>
<keyword evidence="11" id="KW-0472">Membrane</keyword>
<dbReference type="InterPro" id="IPR002048">
    <property type="entry name" value="EF_hand_dom"/>
</dbReference>
<dbReference type="PROSITE" id="PS50222">
    <property type="entry name" value="EF_HAND_2"/>
    <property type="match status" value="3"/>
</dbReference>
<dbReference type="GO" id="GO:0005829">
    <property type="term" value="C:cytosol"/>
    <property type="evidence" value="ECO:0007669"/>
    <property type="project" value="TreeGrafter"/>
</dbReference>
<comment type="caution">
    <text evidence="16">The sequence shown here is derived from an EMBL/GenBank/DDBJ whole genome shotgun (WGS) entry which is preliminary data.</text>
</comment>
<keyword evidence="4" id="KW-0962">Peroxisome biogenesis</keyword>
<feature type="domain" description="EF-hand" evidence="15">
    <location>
        <begin position="79"/>
        <end position="114"/>
    </location>
</feature>
<evidence type="ECO:0000313" key="16">
    <source>
        <dbReference type="EMBL" id="MBZ3871321.1"/>
    </source>
</evidence>
<evidence type="ECO:0000256" key="6">
    <source>
        <dbReference type="ARBA" id="ARBA00022741"/>
    </source>
</evidence>
<dbReference type="InterPro" id="IPR027417">
    <property type="entry name" value="P-loop_NTPase"/>
</dbReference>
<dbReference type="SMART" id="SM00054">
    <property type="entry name" value="EFh"/>
    <property type="match status" value="3"/>
</dbReference>
<dbReference type="Pfam" id="PF00004">
    <property type="entry name" value="AAA"/>
    <property type="match status" value="2"/>
</dbReference>
<evidence type="ECO:0000256" key="3">
    <source>
        <dbReference type="ARBA" id="ARBA00022448"/>
    </source>
</evidence>
<dbReference type="AlphaFoldDB" id="A0AA41SSE6"/>
<evidence type="ECO:0000256" key="2">
    <source>
        <dbReference type="ARBA" id="ARBA00006914"/>
    </source>
</evidence>
<dbReference type="Proteomes" id="UP001166674">
    <property type="component" value="Unassembled WGS sequence"/>
</dbReference>
<reference evidence="16" key="1">
    <citation type="submission" date="2020-03" db="EMBL/GenBank/DDBJ databases">
        <title>Studies in the Genomics of Life Span.</title>
        <authorList>
            <person name="Glass D."/>
        </authorList>
    </citation>
    <scope>NUCLEOTIDE SEQUENCE</scope>
    <source>
        <strain evidence="16">SUZIE</strain>
        <tissue evidence="16">Muscle</tissue>
    </source>
</reference>
<dbReference type="SUPFAM" id="SSF54585">
    <property type="entry name" value="Cdc48 domain 2-like"/>
    <property type="match status" value="1"/>
</dbReference>
<dbReference type="FunFam" id="3.40.50.300:FF:001852">
    <property type="entry name" value="Peroxisomal biogenesis factor 1"/>
    <property type="match status" value="1"/>
</dbReference>
<protein>
    <recommendedName>
        <fullName evidence="13">Peroxisomal ATPase PEX1</fullName>
    </recommendedName>
    <alternativeName>
        <fullName evidence="12">Peroxin-1</fullName>
    </alternativeName>
</protein>
<evidence type="ECO:0000256" key="10">
    <source>
        <dbReference type="ARBA" id="ARBA00022927"/>
    </source>
</evidence>
<keyword evidence="8" id="KW-0106">Calcium</keyword>
<dbReference type="Gene3D" id="1.10.238.10">
    <property type="entry name" value="EF-hand"/>
    <property type="match status" value="1"/>
</dbReference>
<evidence type="ECO:0000256" key="13">
    <source>
        <dbReference type="ARBA" id="ARBA00034532"/>
    </source>
</evidence>
<dbReference type="SMART" id="SM00382">
    <property type="entry name" value="AAA"/>
    <property type="match status" value="2"/>
</dbReference>